<feature type="domain" description="FUZ/MON1/HPS1 first Longin" evidence="3">
    <location>
        <begin position="91"/>
        <end position="212"/>
    </location>
</feature>
<protein>
    <recommendedName>
        <fullName evidence="1">Vacuolar fusion protein MON1 homolog</fullName>
    </recommendedName>
</protein>
<comment type="similarity">
    <text evidence="1">Belongs to the MON1/SAND family.</text>
</comment>
<dbReference type="GO" id="GO:0006623">
    <property type="term" value="P:protein targeting to vacuole"/>
    <property type="evidence" value="ECO:0007669"/>
    <property type="project" value="UniProtKB-UniRule"/>
</dbReference>
<dbReference type="Pfam" id="PF19038">
    <property type="entry name" value="Fuz_longin_3"/>
    <property type="match status" value="1"/>
</dbReference>
<gene>
    <name evidence="6" type="ORF">WJX73_002348</name>
</gene>
<comment type="function">
    <text evidence="1">Plays an important role in membrane trafficking through the secretory apparatus.</text>
</comment>
<evidence type="ECO:0000256" key="2">
    <source>
        <dbReference type="SAM" id="MobiDB-lite"/>
    </source>
</evidence>
<dbReference type="AlphaFoldDB" id="A0AAW1NYR2"/>
<accession>A0AAW1NYR2</accession>
<evidence type="ECO:0000259" key="5">
    <source>
        <dbReference type="Pfam" id="PF19038"/>
    </source>
</evidence>
<feature type="domain" description="FUZ/MON1/HPS1 third Longin" evidence="5">
    <location>
        <begin position="392"/>
        <end position="496"/>
    </location>
</feature>
<evidence type="ECO:0000313" key="6">
    <source>
        <dbReference type="EMBL" id="KAK9799714.1"/>
    </source>
</evidence>
<reference evidence="6 7" key="1">
    <citation type="journal article" date="2024" name="Nat. Commun.">
        <title>Phylogenomics reveals the evolutionary origins of lichenization in chlorophyte algae.</title>
        <authorList>
            <person name="Puginier C."/>
            <person name="Libourel C."/>
            <person name="Otte J."/>
            <person name="Skaloud P."/>
            <person name="Haon M."/>
            <person name="Grisel S."/>
            <person name="Petersen M."/>
            <person name="Berrin J.G."/>
            <person name="Delaux P.M."/>
            <person name="Dal Grande F."/>
            <person name="Keller J."/>
        </authorList>
    </citation>
    <scope>NUCLEOTIDE SEQUENCE [LARGE SCALE GENOMIC DNA]</scope>
    <source>
        <strain evidence="6 7">SAG 2036</strain>
    </source>
</reference>
<evidence type="ECO:0000259" key="3">
    <source>
        <dbReference type="Pfam" id="PF19036"/>
    </source>
</evidence>
<dbReference type="PANTHER" id="PTHR13027">
    <property type="entry name" value="SAND PROTEIN-RELATED"/>
    <property type="match status" value="1"/>
</dbReference>
<evidence type="ECO:0000313" key="7">
    <source>
        <dbReference type="Proteomes" id="UP001465755"/>
    </source>
</evidence>
<dbReference type="GO" id="GO:0016192">
    <property type="term" value="P:vesicle-mediated transport"/>
    <property type="evidence" value="ECO:0007669"/>
    <property type="project" value="InterPro"/>
</dbReference>
<dbReference type="InterPro" id="IPR043970">
    <property type="entry name" value="FUZ/MON1/HPS1_longin_3"/>
</dbReference>
<dbReference type="PRINTS" id="PR01546">
    <property type="entry name" value="YEAST73DUF"/>
</dbReference>
<organism evidence="6 7">
    <name type="scientific">Symbiochloris irregularis</name>
    <dbReference type="NCBI Taxonomy" id="706552"/>
    <lineage>
        <taxon>Eukaryota</taxon>
        <taxon>Viridiplantae</taxon>
        <taxon>Chlorophyta</taxon>
        <taxon>core chlorophytes</taxon>
        <taxon>Trebouxiophyceae</taxon>
        <taxon>Trebouxiales</taxon>
        <taxon>Trebouxiaceae</taxon>
        <taxon>Symbiochloris</taxon>
    </lineage>
</organism>
<feature type="region of interest" description="Disordered" evidence="2">
    <location>
        <begin position="21"/>
        <end position="62"/>
    </location>
</feature>
<dbReference type="InterPro" id="IPR043971">
    <property type="entry name" value="FUZ/MON1/HPS1_longin_2"/>
</dbReference>
<dbReference type="Proteomes" id="UP001465755">
    <property type="component" value="Unassembled WGS sequence"/>
</dbReference>
<dbReference type="EMBL" id="JALJOQ010000088">
    <property type="protein sequence ID" value="KAK9799714.1"/>
    <property type="molecule type" value="Genomic_DNA"/>
</dbReference>
<dbReference type="Pfam" id="PF19037">
    <property type="entry name" value="Fuz_longin_2"/>
    <property type="match status" value="1"/>
</dbReference>
<dbReference type="InterPro" id="IPR043972">
    <property type="entry name" value="FUZ/MON1/HPS1_longin_1"/>
</dbReference>
<dbReference type="PANTHER" id="PTHR13027:SF7">
    <property type="entry name" value="VACUOLAR FUSION PROTEIN MON1 HOMOLOG"/>
    <property type="match status" value="1"/>
</dbReference>
<feature type="domain" description="FUZ/MON1/HPS1 second Longin" evidence="4">
    <location>
        <begin position="253"/>
        <end position="348"/>
    </location>
</feature>
<name>A0AAW1NYR2_9CHLO</name>
<comment type="caution">
    <text evidence="6">The sequence shown here is derived from an EMBL/GenBank/DDBJ whole genome shotgun (WGS) entry which is preliminary data.</text>
</comment>
<dbReference type="InterPro" id="IPR004353">
    <property type="entry name" value="Mon1"/>
</dbReference>
<keyword evidence="7" id="KW-1185">Reference proteome</keyword>
<dbReference type="Pfam" id="PF19036">
    <property type="entry name" value="Fuz_longin_1"/>
    <property type="match status" value="1"/>
</dbReference>
<sequence length="506" mass="54640">MVSPTKPGPRVSGDFEALLSQAHSRSSSEVVGPGDEQCSVVDASELESVPGSEGAATEQGPGPAVQLLEQAATAAEEGRNEDSEVWRQQRKHLFVLTHSGKPVYSLHGDENALAGLMAVMDALISFMKDQGDSLQSVRAGRHIIVFLERGPLYLVAAAATGEPVSVLHLQLHLLHSQILCILTDGFQKVLTRNARFDTRRLLGGVDGILEALHTSFEVDPSAFLVAFAPLRMPALLRRSLLLALQTAVREGGALYGVLLAGSKVAALSQGASRPLHPHDLLALGAFVRGSPSFQAAETFSPVCLPHFNPSAFLHAYVHYAHKDAKVCLLLLSTQPDSFMRLADAARRFRAEVNDSGALQAAARSGLQAGEGQVSISSLPALAGGGEPGMTPLLHFLYKHPGRSQFVLATWDALAARGRLPQDVVPHYARIHAAVFRKDEEFREPQPSPLRVYYHSTDEYAAIAYASAEYELYALFDPLAQKLAIVQICQRLCAWVKGSQQDLFVPM</sequence>
<proteinExistence type="inferred from homology"/>
<evidence type="ECO:0000256" key="1">
    <source>
        <dbReference type="RuleBase" id="RU367048"/>
    </source>
</evidence>
<evidence type="ECO:0000259" key="4">
    <source>
        <dbReference type="Pfam" id="PF19037"/>
    </source>
</evidence>